<dbReference type="Pfam" id="PF01630">
    <property type="entry name" value="Glyco_hydro_56"/>
    <property type="match status" value="1"/>
</dbReference>
<dbReference type="GO" id="GO:0030214">
    <property type="term" value="P:hyaluronan catabolic process"/>
    <property type="evidence" value="ECO:0007669"/>
    <property type="project" value="TreeGrafter"/>
</dbReference>
<name>A0A0N5B3W8_STREA</name>
<evidence type="ECO:0000256" key="6">
    <source>
        <dbReference type="RuleBase" id="RU610713"/>
    </source>
</evidence>
<protein>
    <recommendedName>
        <fullName evidence="6">Hyaluronidase</fullName>
        <ecNumber evidence="6">3.2.1.35</ecNumber>
    </recommendedName>
</protein>
<reference evidence="8" key="1">
    <citation type="submission" date="2017-02" db="UniProtKB">
        <authorList>
            <consortium name="WormBaseParasite"/>
        </authorList>
    </citation>
    <scope>IDENTIFICATION</scope>
</reference>
<dbReference type="PRINTS" id="PR00846">
    <property type="entry name" value="GLHYDRLASE56"/>
</dbReference>
<proteinExistence type="inferred from homology"/>
<feature type="active site" description="Proton donor" evidence="4">
    <location>
        <position position="104"/>
    </location>
</feature>
<keyword evidence="2 5" id="KW-1015">Disulfide bond</keyword>
<dbReference type="PIRSF" id="PIRSF038193">
    <property type="entry name" value="Hyaluronidase"/>
    <property type="match status" value="1"/>
</dbReference>
<dbReference type="GO" id="GO:0005975">
    <property type="term" value="P:carbohydrate metabolic process"/>
    <property type="evidence" value="ECO:0007669"/>
    <property type="project" value="UniProtKB-UniRule"/>
</dbReference>
<dbReference type="InterPro" id="IPR013785">
    <property type="entry name" value="Aldolase_TIM"/>
</dbReference>
<dbReference type="GO" id="GO:0004415">
    <property type="term" value="F:hyalurononglucosaminidase activity"/>
    <property type="evidence" value="ECO:0007669"/>
    <property type="project" value="UniProtKB-UniRule"/>
</dbReference>
<dbReference type="AlphaFoldDB" id="A0A0N5B3W8"/>
<comment type="similarity">
    <text evidence="1 3 6">Belongs to the glycosyl hydrolase 56 family.</text>
</comment>
<dbReference type="PANTHER" id="PTHR11769">
    <property type="entry name" value="HYALURONIDASE"/>
    <property type="match status" value="1"/>
</dbReference>
<comment type="catalytic activity">
    <reaction evidence="6">
        <text>Random hydrolysis of (1-&gt;4)-linkages between N-acetyl-beta-D-glucosamine and D-glucuronate residues in hyaluronate.</text>
        <dbReference type="EC" id="3.2.1.35"/>
    </reaction>
</comment>
<evidence type="ECO:0000256" key="1">
    <source>
        <dbReference type="ARBA" id="ARBA00008871"/>
    </source>
</evidence>
<dbReference type="WBParaSite" id="SPAL_0000076800.1">
    <property type="protein sequence ID" value="SPAL_0000076800.1"/>
    <property type="gene ID" value="SPAL_0000076800"/>
</dbReference>
<dbReference type="PANTHER" id="PTHR11769:SF35">
    <property type="entry name" value="HYALURONIDASE"/>
    <property type="match status" value="1"/>
</dbReference>
<dbReference type="Proteomes" id="UP000046392">
    <property type="component" value="Unplaced"/>
</dbReference>
<accession>A0A0N5B3W8</accession>
<dbReference type="InterPro" id="IPR018155">
    <property type="entry name" value="Hyaluronidase"/>
</dbReference>
<dbReference type="InterPro" id="IPR017853">
    <property type="entry name" value="GH"/>
</dbReference>
<dbReference type="STRING" id="174720.A0A0N5B3W8"/>
<evidence type="ECO:0000256" key="5">
    <source>
        <dbReference type="PIRSR" id="PIRSR038193-3"/>
    </source>
</evidence>
<feature type="disulfide bond" evidence="5">
    <location>
        <begin position="182"/>
        <end position="194"/>
    </location>
</feature>
<keyword evidence="6" id="KW-0378">Hydrolase</keyword>
<dbReference type="SUPFAM" id="SSF51445">
    <property type="entry name" value="(Trans)glycosidases"/>
    <property type="match status" value="1"/>
</dbReference>
<dbReference type="Gene3D" id="3.20.20.70">
    <property type="entry name" value="Aldolase class I"/>
    <property type="match status" value="1"/>
</dbReference>
<organism evidence="7 8">
    <name type="scientific">Strongyloides papillosus</name>
    <name type="common">Intestinal threadworm</name>
    <dbReference type="NCBI Taxonomy" id="174720"/>
    <lineage>
        <taxon>Eukaryota</taxon>
        <taxon>Metazoa</taxon>
        <taxon>Ecdysozoa</taxon>
        <taxon>Nematoda</taxon>
        <taxon>Chromadorea</taxon>
        <taxon>Rhabditida</taxon>
        <taxon>Tylenchina</taxon>
        <taxon>Panagrolaimomorpha</taxon>
        <taxon>Strongyloidoidea</taxon>
        <taxon>Strongyloididae</taxon>
        <taxon>Strongyloides</taxon>
    </lineage>
</organism>
<evidence type="ECO:0000256" key="3">
    <source>
        <dbReference type="PIRNR" id="PIRNR038193"/>
    </source>
</evidence>
<evidence type="ECO:0000256" key="2">
    <source>
        <dbReference type="ARBA" id="ARBA00023157"/>
    </source>
</evidence>
<dbReference type="EC" id="3.2.1.35" evidence="6"/>
<evidence type="ECO:0000313" key="8">
    <source>
        <dbReference type="WBParaSite" id="SPAL_0000076800.1"/>
    </source>
</evidence>
<keyword evidence="6" id="KW-0326">Glycosidase</keyword>
<feature type="disulfide bond" evidence="5">
    <location>
        <begin position="12"/>
        <end position="309"/>
    </location>
</feature>
<evidence type="ECO:0000256" key="4">
    <source>
        <dbReference type="PIRSR" id="PIRSR038193-1"/>
    </source>
</evidence>
<sequence>MEILWNLPSQHCQKYEKTKISLADYNIKTNEKYTFRGDKIIILYENEVGLYPHIKNHTNGTIEYINNGLPQSVNMTKHLKKLEENIKTIIKDENFSGLAIIDIEEWRPTYDSNWSSKRIYREQSIKQVLDKDENKNLDKKEAEKIAIEEFDKAAIKFFNETLHKCKQLRKNAKWGFYGFPTCNENAKDRNWSFCFPNISDKTIPIFQHVDVMYPAPYIVKGQNYSIKNLFVQAVLNETKRIVNKISEDGEKKKPIYVYQKFEVNPFVEKIKDIEFYDPYYLCITYKNMIYYKVDGIIVWSTSRNMTDRCPYIKNYT</sequence>
<evidence type="ECO:0000313" key="7">
    <source>
        <dbReference type="Proteomes" id="UP000046392"/>
    </source>
</evidence>
<keyword evidence="7" id="KW-1185">Reference proteome</keyword>